<protein>
    <recommendedName>
        <fullName evidence="4">Alanine racemase</fullName>
        <ecNumber evidence="4">5.1.1.1</ecNumber>
    </recommendedName>
</protein>
<dbReference type="SMART" id="SM01005">
    <property type="entry name" value="Ala_racemase_C"/>
    <property type="match status" value="1"/>
</dbReference>
<keyword evidence="3 4" id="KW-0413">Isomerase</keyword>
<dbReference type="InterPro" id="IPR011079">
    <property type="entry name" value="Ala_racemase_C"/>
</dbReference>
<dbReference type="CDD" id="cd00430">
    <property type="entry name" value="PLPDE_III_AR"/>
    <property type="match status" value="1"/>
</dbReference>
<dbReference type="Pfam" id="PF01168">
    <property type="entry name" value="Ala_racemase_N"/>
    <property type="match status" value="1"/>
</dbReference>
<dbReference type="Gene3D" id="2.40.37.10">
    <property type="entry name" value="Lyase, Ornithine Decarboxylase, Chain A, domain 1"/>
    <property type="match status" value="1"/>
</dbReference>
<dbReference type="PANTHER" id="PTHR30511">
    <property type="entry name" value="ALANINE RACEMASE"/>
    <property type="match status" value="1"/>
</dbReference>
<evidence type="ECO:0000313" key="9">
    <source>
        <dbReference type="Proteomes" id="UP000468766"/>
    </source>
</evidence>
<dbReference type="PROSITE" id="PS00395">
    <property type="entry name" value="ALANINE_RACEMASE"/>
    <property type="match status" value="1"/>
</dbReference>
<dbReference type="InterPro" id="IPR001608">
    <property type="entry name" value="Ala_racemase_N"/>
</dbReference>
<dbReference type="RefSeq" id="WP_151620920.1">
    <property type="nucleotide sequence ID" value="NZ_WBXO01000009.1"/>
</dbReference>
<comment type="similarity">
    <text evidence="4">Belongs to the alanine racemase family.</text>
</comment>
<dbReference type="GO" id="GO:0005829">
    <property type="term" value="C:cytosol"/>
    <property type="evidence" value="ECO:0007669"/>
    <property type="project" value="TreeGrafter"/>
</dbReference>
<feature type="modified residue" description="N6-(pyridoxal phosphate)lysine" evidence="4 5">
    <location>
        <position position="47"/>
    </location>
</feature>
<feature type="active site" description="Proton acceptor; specific for D-alanine" evidence="4">
    <location>
        <position position="47"/>
    </location>
</feature>
<feature type="domain" description="Alanine racemase C-terminal" evidence="7">
    <location>
        <begin position="253"/>
        <end position="384"/>
    </location>
</feature>
<dbReference type="Pfam" id="PF00842">
    <property type="entry name" value="Ala_racemase_C"/>
    <property type="match status" value="1"/>
</dbReference>
<dbReference type="InterPro" id="IPR020622">
    <property type="entry name" value="Ala_racemase_pyridoxalP-BS"/>
</dbReference>
<proteinExistence type="inferred from homology"/>
<evidence type="ECO:0000256" key="1">
    <source>
        <dbReference type="ARBA" id="ARBA00001933"/>
    </source>
</evidence>
<name>A0A6I0F0J6_9FIRM</name>
<comment type="caution">
    <text evidence="8">The sequence shown here is derived from an EMBL/GenBank/DDBJ whole genome shotgun (WGS) entry which is preliminary data.</text>
</comment>
<feature type="binding site" evidence="4 6">
    <location>
        <position position="322"/>
    </location>
    <ligand>
        <name>substrate</name>
    </ligand>
</feature>
<dbReference type="NCBIfam" id="TIGR00492">
    <property type="entry name" value="alr"/>
    <property type="match status" value="1"/>
</dbReference>
<dbReference type="InterPro" id="IPR009006">
    <property type="entry name" value="Ala_racemase/Decarboxylase_C"/>
</dbReference>
<organism evidence="8 9">
    <name type="scientific">Heliorestis acidaminivorans</name>
    <dbReference type="NCBI Taxonomy" id="553427"/>
    <lineage>
        <taxon>Bacteria</taxon>
        <taxon>Bacillati</taxon>
        <taxon>Bacillota</taxon>
        <taxon>Clostridia</taxon>
        <taxon>Eubacteriales</taxon>
        <taxon>Heliobacteriaceae</taxon>
        <taxon>Heliorestis</taxon>
    </lineage>
</organism>
<comment type="cofactor">
    <cofactor evidence="1 4 5">
        <name>pyridoxal 5'-phosphate</name>
        <dbReference type="ChEBI" id="CHEBI:597326"/>
    </cofactor>
</comment>
<evidence type="ECO:0000256" key="4">
    <source>
        <dbReference type="HAMAP-Rule" id="MF_01201"/>
    </source>
</evidence>
<dbReference type="GO" id="GO:0030170">
    <property type="term" value="F:pyridoxal phosphate binding"/>
    <property type="evidence" value="ECO:0007669"/>
    <property type="project" value="UniProtKB-UniRule"/>
</dbReference>
<dbReference type="PRINTS" id="PR00992">
    <property type="entry name" value="ALARACEMASE"/>
</dbReference>
<comment type="catalytic activity">
    <reaction evidence="4">
        <text>L-alanine = D-alanine</text>
        <dbReference type="Rhea" id="RHEA:20249"/>
        <dbReference type="ChEBI" id="CHEBI:57416"/>
        <dbReference type="ChEBI" id="CHEBI:57972"/>
        <dbReference type="EC" id="5.1.1.1"/>
    </reaction>
</comment>
<sequence>MQEETEWQGKETSRPAWAEIKLENFAHNIRSLKKLTTAGTKFFAVLKADGYGHGAVPLAKVAVQEAVDGFVVAILDEALALRKASVKLPVLILGYTTPDKVSVIIEEELTQAIFTRKAAEELSTAAVRIGKKVKVHLKVDTGMGRVGFPAIGSLEDLKAVAKLPGLEVEGLFSHFATADEEDKSYAYHQLESFFNIVRQLEKEGLCFPMHHMANSAALLEIPQAHFNAVRAGLAIYGHYPSVDSENKVDLLPLMTLKARIVQIKKVPAQSPISYGCTYRCPSATRLATVPLGYADGVPRILSGKIKAYGKESIISQVGRICMDQMVFDIADAPLEEGDEIVLFGHQQGKKSVPELTMERWAELAGTIAYEIMTGISLRVPRIYL</sequence>
<keyword evidence="2 4" id="KW-0663">Pyridoxal phosphate</keyword>
<evidence type="ECO:0000259" key="7">
    <source>
        <dbReference type="SMART" id="SM01005"/>
    </source>
</evidence>
<dbReference type="PANTHER" id="PTHR30511:SF0">
    <property type="entry name" value="ALANINE RACEMASE, CATABOLIC-RELATED"/>
    <property type="match status" value="1"/>
</dbReference>
<dbReference type="FunFam" id="3.20.20.10:FF:000002">
    <property type="entry name" value="Alanine racemase"/>
    <property type="match status" value="1"/>
</dbReference>
<feature type="binding site" evidence="4 6">
    <location>
        <position position="145"/>
    </location>
    <ligand>
        <name>substrate</name>
    </ligand>
</feature>
<feature type="active site" description="Proton acceptor; specific for L-alanine" evidence="4">
    <location>
        <position position="274"/>
    </location>
</feature>
<dbReference type="SUPFAM" id="SSF50621">
    <property type="entry name" value="Alanine racemase C-terminal domain-like"/>
    <property type="match status" value="1"/>
</dbReference>
<dbReference type="GO" id="GO:0030632">
    <property type="term" value="P:D-alanine biosynthetic process"/>
    <property type="evidence" value="ECO:0007669"/>
    <property type="project" value="UniProtKB-UniRule"/>
</dbReference>
<dbReference type="SUPFAM" id="SSF51419">
    <property type="entry name" value="PLP-binding barrel"/>
    <property type="match status" value="1"/>
</dbReference>
<dbReference type="InterPro" id="IPR000821">
    <property type="entry name" value="Ala_racemase"/>
</dbReference>
<dbReference type="HAMAP" id="MF_01201">
    <property type="entry name" value="Ala_racemase"/>
    <property type="match status" value="1"/>
</dbReference>
<comment type="pathway">
    <text evidence="4">Amino-acid biosynthesis; D-alanine biosynthesis; D-alanine from L-alanine: step 1/1.</text>
</comment>
<dbReference type="AlphaFoldDB" id="A0A6I0F0J6"/>
<evidence type="ECO:0000256" key="2">
    <source>
        <dbReference type="ARBA" id="ARBA00022898"/>
    </source>
</evidence>
<reference evidence="8 9" key="1">
    <citation type="submission" date="2019-10" db="EMBL/GenBank/DDBJ databases">
        <title>Whole-genome sequence of the extremophile Heliorestis acidaminivorans DSM 24790.</title>
        <authorList>
            <person name="Kyndt J.A."/>
            <person name="Meyer T.E."/>
        </authorList>
    </citation>
    <scope>NUCLEOTIDE SEQUENCE [LARGE SCALE GENOMIC DNA]</scope>
    <source>
        <strain evidence="8 9">DSM 24790</strain>
    </source>
</reference>
<evidence type="ECO:0000313" key="8">
    <source>
        <dbReference type="EMBL" id="KAB2951835.1"/>
    </source>
</evidence>
<evidence type="ECO:0000256" key="6">
    <source>
        <dbReference type="PIRSR" id="PIRSR600821-52"/>
    </source>
</evidence>
<dbReference type="EC" id="5.1.1.1" evidence="4"/>
<dbReference type="EMBL" id="WBXO01000009">
    <property type="protein sequence ID" value="KAB2951835.1"/>
    <property type="molecule type" value="Genomic_DNA"/>
</dbReference>
<gene>
    <name evidence="8" type="primary">alr</name>
    <name evidence="8" type="ORF">F9B85_11145</name>
</gene>
<dbReference type="UniPathway" id="UPA00042">
    <property type="reaction ID" value="UER00497"/>
</dbReference>
<dbReference type="Gene3D" id="3.20.20.10">
    <property type="entry name" value="Alanine racemase"/>
    <property type="match status" value="1"/>
</dbReference>
<accession>A0A6I0F0J6</accession>
<evidence type="ECO:0000256" key="3">
    <source>
        <dbReference type="ARBA" id="ARBA00023235"/>
    </source>
</evidence>
<comment type="function">
    <text evidence="4">Catalyzes the interconversion of L-alanine and D-alanine. May also act on other amino acids.</text>
</comment>
<evidence type="ECO:0000256" key="5">
    <source>
        <dbReference type="PIRSR" id="PIRSR600821-50"/>
    </source>
</evidence>
<dbReference type="OrthoDB" id="9813814at2"/>
<dbReference type="Proteomes" id="UP000468766">
    <property type="component" value="Unassembled WGS sequence"/>
</dbReference>
<keyword evidence="9" id="KW-1185">Reference proteome</keyword>
<dbReference type="InterPro" id="IPR029066">
    <property type="entry name" value="PLP-binding_barrel"/>
</dbReference>
<dbReference type="GO" id="GO:0008784">
    <property type="term" value="F:alanine racemase activity"/>
    <property type="evidence" value="ECO:0007669"/>
    <property type="project" value="UniProtKB-UniRule"/>
</dbReference>